<dbReference type="Proteomes" id="UP000479293">
    <property type="component" value="Unassembled WGS sequence"/>
</dbReference>
<dbReference type="GO" id="GO:0008270">
    <property type="term" value="F:zinc ion binding"/>
    <property type="evidence" value="ECO:0007669"/>
    <property type="project" value="InterPro"/>
</dbReference>
<evidence type="ECO:0000313" key="3">
    <source>
        <dbReference type="Proteomes" id="UP000479293"/>
    </source>
</evidence>
<dbReference type="InterPro" id="IPR013154">
    <property type="entry name" value="ADH-like_N"/>
</dbReference>
<gene>
    <name evidence="2" type="ORF">GBK04_11695</name>
</gene>
<proteinExistence type="predicted"/>
<name>A0A7C9FRU1_9BACT</name>
<feature type="domain" description="Enoyl reductase (ER)" evidence="1">
    <location>
        <begin position="10"/>
        <end position="318"/>
    </location>
</feature>
<dbReference type="Gene3D" id="3.40.50.720">
    <property type="entry name" value="NAD(P)-binding Rossmann-like Domain"/>
    <property type="match status" value="1"/>
</dbReference>
<dbReference type="PROSITE" id="PS01162">
    <property type="entry name" value="QOR_ZETA_CRYSTAL"/>
    <property type="match status" value="1"/>
</dbReference>
<dbReference type="SUPFAM" id="SSF50129">
    <property type="entry name" value="GroES-like"/>
    <property type="match status" value="1"/>
</dbReference>
<reference evidence="2 3" key="1">
    <citation type="submission" date="2019-10" db="EMBL/GenBank/DDBJ databases">
        <title>Draft Genome Sequence of Cytophagaceae sp. SJW1-29.</title>
        <authorList>
            <person name="Choi A."/>
        </authorList>
    </citation>
    <scope>NUCLEOTIDE SEQUENCE [LARGE SCALE GENOMIC DNA]</scope>
    <source>
        <strain evidence="2 3">SJW1-29</strain>
    </source>
</reference>
<sequence length="320" mass="34395">MKAIVYTHYGAPESLTQQEVPTPVPKAHEVLIQVEAASVNSWDWDLVTGRPRIYRLMFGLFKPRYPIIGSDIAGRVEAAGKEVTQFRPGDEVFGDISGSGFGAFAEYACAPAQVLARKVPTMTFEQAAATPQAGVLALQGLRQGQLAAGKKVLINGAGGGVGTFAVQMAKVAGAEVTGVDRADKLDLLRSLGADHVIDYREQDFTKTGQTYDLILDMVTRHSVADCRRALKPGGRYVLIGGSIMTLLQAATLGSWSKPEGKQIGLLMHKPNPKDLHELNLLFEAGSVVPVIDKTYPLHEVSEAVRYLGEGNARGKVVITI</sequence>
<dbReference type="EMBL" id="WHLY01000002">
    <property type="protein sequence ID" value="MPR34012.1"/>
    <property type="molecule type" value="Genomic_DNA"/>
</dbReference>
<dbReference type="InterPro" id="IPR011032">
    <property type="entry name" value="GroES-like_sf"/>
</dbReference>
<dbReference type="InterPro" id="IPR002364">
    <property type="entry name" value="Quin_OxRdtase/zeta-crystal_CS"/>
</dbReference>
<organism evidence="2 3">
    <name type="scientific">Salmonirosea aquatica</name>
    <dbReference type="NCBI Taxonomy" id="2654236"/>
    <lineage>
        <taxon>Bacteria</taxon>
        <taxon>Pseudomonadati</taxon>
        <taxon>Bacteroidota</taxon>
        <taxon>Cytophagia</taxon>
        <taxon>Cytophagales</taxon>
        <taxon>Spirosomataceae</taxon>
        <taxon>Salmonirosea</taxon>
    </lineage>
</organism>
<accession>A0A7C9FRU1</accession>
<dbReference type="GO" id="GO:0016491">
    <property type="term" value="F:oxidoreductase activity"/>
    <property type="evidence" value="ECO:0007669"/>
    <property type="project" value="InterPro"/>
</dbReference>
<dbReference type="SUPFAM" id="SSF51735">
    <property type="entry name" value="NAD(P)-binding Rossmann-fold domains"/>
    <property type="match status" value="1"/>
</dbReference>
<dbReference type="Pfam" id="PF08240">
    <property type="entry name" value="ADH_N"/>
    <property type="match status" value="1"/>
</dbReference>
<dbReference type="InterPro" id="IPR050700">
    <property type="entry name" value="YIM1/Zinc_Alcohol_DH_Fams"/>
</dbReference>
<evidence type="ECO:0000313" key="2">
    <source>
        <dbReference type="EMBL" id="MPR34012.1"/>
    </source>
</evidence>
<dbReference type="PANTHER" id="PTHR11695:SF648">
    <property type="entry name" value="ZINC-BINDING OXIDOREDUCTASE"/>
    <property type="match status" value="1"/>
</dbReference>
<dbReference type="Gene3D" id="3.90.180.10">
    <property type="entry name" value="Medium-chain alcohol dehydrogenases, catalytic domain"/>
    <property type="match status" value="1"/>
</dbReference>
<dbReference type="SMART" id="SM00829">
    <property type="entry name" value="PKS_ER"/>
    <property type="match status" value="1"/>
</dbReference>
<dbReference type="CDD" id="cd08267">
    <property type="entry name" value="MDR1"/>
    <property type="match status" value="1"/>
</dbReference>
<dbReference type="InterPro" id="IPR036291">
    <property type="entry name" value="NAD(P)-bd_dom_sf"/>
</dbReference>
<keyword evidence="3" id="KW-1185">Reference proteome</keyword>
<evidence type="ECO:0000259" key="1">
    <source>
        <dbReference type="SMART" id="SM00829"/>
    </source>
</evidence>
<dbReference type="Pfam" id="PF13602">
    <property type="entry name" value="ADH_zinc_N_2"/>
    <property type="match status" value="1"/>
</dbReference>
<dbReference type="AlphaFoldDB" id="A0A7C9FRU1"/>
<comment type="caution">
    <text evidence="2">The sequence shown here is derived from an EMBL/GenBank/DDBJ whole genome shotgun (WGS) entry which is preliminary data.</text>
</comment>
<dbReference type="RefSeq" id="WP_152759864.1">
    <property type="nucleotide sequence ID" value="NZ_WHLY01000002.1"/>
</dbReference>
<dbReference type="InterPro" id="IPR020843">
    <property type="entry name" value="ER"/>
</dbReference>
<dbReference type="PANTHER" id="PTHR11695">
    <property type="entry name" value="ALCOHOL DEHYDROGENASE RELATED"/>
    <property type="match status" value="1"/>
</dbReference>
<protein>
    <submittedName>
        <fullName evidence="2">Zinc-binding dehydrogenase</fullName>
    </submittedName>
</protein>